<dbReference type="InterPro" id="IPR036568">
    <property type="entry name" value="GGCT-like_sf"/>
</dbReference>
<dbReference type="CDD" id="cd06661">
    <property type="entry name" value="GGCT_like"/>
    <property type="match status" value="1"/>
</dbReference>
<reference evidence="4 5" key="1">
    <citation type="submission" date="2024-04" db="EMBL/GenBank/DDBJ databases">
        <title>Novel species of the genus Ideonella isolated from streams.</title>
        <authorList>
            <person name="Lu H."/>
        </authorList>
    </citation>
    <scope>NUCLEOTIDE SEQUENCE [LARGE SCALE GENOMIC DNA]</scope>
    <source>
        <strain evidence="4 5">DXS29W</strain>
    </source>
</reference>
<keyword evidence="2" id="KW-0456">Lyase</keyword>
<evidence type="ECO:0000313" key="5">
    <source>
        <dbReference type="Proteomes" id="UP001371218"/>
    </source>
</evidence>
<dbReference type="InterPro" id="IPR013024">
    <property type="entry name" value="GGCT-like"/>
</dbReference>
<dbReference type="Gene3D" id="3.10.490.10">
    <property type="entry name" value="Gamma-glutamyl cyclotransferase-like"/>
    <property type="match status" value="1"/>
</dbReference>
<sequence length="212" mass="24037">MDHEALMLRDPAPLLDLTLREWGGQRPLWIFGYGSLLWRREFEVDAEAPAQVHGWHRAFRMRSRVNRGTPEQPGLVFALMAGGSCRGAVFRIPAQRAEVELRQLWQREMPTGVYDPRWLPCRTPDGPIQALAFTLHRRSPGHTGRLADGQMRHILTHARGRYGSTLDYLRETAMELRRRGIHDREVERLLRLAPGTPPPAPAAGRSSSDPSG</sequence>
<feature type="compositionally biased region" description="Low complexity" evidence="3">
    <location>
        <begin position="202"/>
        <end position="212"/>
    </location>
</feature>
<evidence type="ECO:0000256" key="1">
    <source>
        <dbReference type="ARBA" id="ARBA00012344"/>
    </source>
</evidence>
<evidence type="ECO:0000256" key="3">
    <source>
        <dbReference type="SAM" id="MobiDB-lite"/>
    </source>
</evidence>
<dbReference type="SUPFAM" id="SSF110857">
    <property type="entry name" value="Gamma-glutamyl cyclotransferase-like"/>
    <property type="match status" value="1"/>
</dbReference>
<dbReference type="EMBL" id="JBBUTG010000001">
    <property type="protein sequence ID" value="MEK8029409.1"/>
    <property type="molecule type" value="Genomic_DNA"/>
</dbReference>
<protein>
    <recommendedName>
        <fullName evidence="1">glutathione-specific gamma-glutamylcyclotransferase</fullName>
        <ecNumber evidence="1">4.3.2.7</ecNumber>
    </recommendedName>
</protein>
<proteinExistence type="predicted"/>
<gene>
    <name evidence="4" type="ORF">AACH06_01135</name>
</gene>
<dbReference type="PANTHER" id="PTHR12192:SF2">
    <property type="entry name" value="GLUTATHIONE-SPECIFIC GAMMA-GLUTAMYLCYCLOTRANSFERASE 2"/>
    <property type="match status" value="1"/>
</dbReference>
<comment type="caution">
    <text evidence="4">The sequence shown here is derived from an EMBL/GenBank/DDBJ whole genome shotgun (WGS) entry which is preliminary data.</text>
</comment>
<keyword evidence="5" id="KW-1185">Reference proteome</keyword>
<dbReference type="Pfam" id="PF04752">
    <property type="entry name" value="ChaC"/>
    <property type="match status" value="1"/>
</dbReference>
<dbReference type="RefSeq" id="WP_341423746.1">
    <property type="nucleotide sequence ID" value="NZ_JBBUTG010000001.1"/>
</dbReference>
<accession>A0ABU9BHI5</accession>
<organism evidence="4 5">
    <name type="scientific">Ideonella lacteola</name>
    <dbReference type="NCBI Taxonomy" id="2984193"/>
    <lineage>
        <taxon>Bacteria</taxon>
        <taxon>Pseudomonadati</taxon>
        <taxon>Pseudomonadota</taxon>
        <taxon>Betaproteobacteria</taxon>
        <taxon>Burkholderiales</taxon>
        <taxon>Sphaerotilaceae</taxon>
        <taxon>Ideonella</taxon>
    </lineage>
</organism>
<evidence type="ECO:0000256" key="2">
    <source>
        <dbReference type="ARBA" id="ARBA00023239"/>
    </source>
</evidence>
<name>A0ABU9BHI5_9BURK</name>
<dbReference type="InterPro" id="IPR006840">
    <property type="entry name" value="ChaC"/>
</dbReference>
<dbReference type="EC" id="4.3.2.7" evidence="1"/>
<dbReference type="PANTHER" id="PTHR12192">
    <property type="entry name" value="CATION TRANSPORT PROTEIN CHAC-RELATED"/>
    <property type="match status" value="1"/>
</dbReference>
<evidence type="ECO:0000313" key="4">
    <source>
        <dbReference type="EMBL" id="MEK8029409.1"/>
    </source>
</evidence>
<dbReference type="Proteomes" id="UP001371218">
    <property type="component" value="Unassembled WGS sequence"/>
</dbReference>
<feature type="region of interest" description="Disordered" evidence="3">
    <location>
        <begin position="191"/>
        <end position="212"/>
    </location>
</feature>